<keyword evidence="2" id="KW-0808">Transferase</keyword>
<dbReference type="EMBL" id="BAABLP010000006">
    <property type="protein sequence ID" value="GAA4753360.1"/>
    <property type="molecule type" value="Genomic_DNA"/>
</dbReference>
<dbReference type="Proteomes" id="UP001500121">
    <property type="component" value="Unassembled WGS sequence"/>
</dbReference>
<dbReference type="PANTHER" id="PTHR34136">
    <property type="match status" value="1"/>
</dbReference>
<proteinExistence type="predicted"/>
<evidence type="ECO:0000313" key="4">
    <source>
        <dbReference type="EMBL" id="GAA4753360.1"/>
    </source>
</evidence>
<evidence type="ECO:0000256" key="2">
    <source>
        <dbReference type="ARBA" id="ARBA00022679"/>
    </source>
</evidence>
<keyword evidence="1" id="KW-0328">Glycosyltransferase</keyword>
<dbReference type="Pfam" id="PF03808">
    <property type="entry name" value="Glyco_tran_WecG"/>
    <property type="match status" value="1"/>
</dbReference>
<organism evidence="4 5">
    <name type="scientific">Amnibacterium soli</name>
    <dbReference type="NCBI Taxonomy" id="1282736"/>
    <lineage>
        <taxon>Bacteria</taxon>
        <taxon>Bacillati</taxon>
        <taxon>Actinomycetota</taxon>
        <taxon>Actinomycetes</taxon>
        <taxon>Micrococcales</taxon>
        <taxon>Microbacteriaceae</taxon>
        <taxon>Amnibacterium</taxon>
    </lineage>
</organism>
<gene>
    <name evidence="4" type="ORF">GCM10025783_27820</name>
</gene>
<evidence type="ECO:0000313" key="5">
    <source>
        <dbReference type="Proteomes" id="UP001500121"/>
    </source>
</evidence>
<name>A0ABP8ZCY4_9MICO</name>
<keyword evidence="5" id="KW-1185">Reference proteome</keyword>
<feature type="region of interest" description="Disordered" evidence="3">
    <location>
        <begin position="1"/>
        <end position="48"/>
    </location>
</feature>
<accession>A0ABP8ZCY4</accession>
<reference evidence="5" key="1">
    <citation type="journal article" date="2019" name="Int. J. Syst. Evol. Microbiol.">
        <title>The Global Catalogue of Microorganisms (GCM) 10K type strain sequencing project: providing services to taxonomists for standard genome sequencing and annotation.</title>
        <authorList>
            <consortium name="The Broad Institute Genomics Platform"/>
            <consortium name="The Broad Institute Genome Sequencing Center for Infectious Disease"/>
            <person name="Wu L."/>
            <person name="Ma J."/>
        </authorList>
    </citation>
    <scope>NUCLEOTIDE SEQUENCE [LARGE SCALE GENOMIC DNA]</scope>
    <source>
        <strain evidence="5">JCM 19015</strain>
    </source>
</reference>
<sequence length="298" mass="32415">MVMDQADRAPLPPQGSSAGRHGPAGTRDGRARPSRAAPATHVGGLASRWQDRRQIGGVPFVVSSPRRAARDLAEAARESDRGEHVHLLNAYSIALADRQPDLAAEAFVGDGWNLPDGRPVSWVSRIRGDRPALRQIRGPQFMLDVCEQGVAVGVRHYLLGATPSVLEALRRSLEQRYPGIEIVGVDSPPFRTPSDAELVERDARISASGADIVWVGLGTPKQDREVARLAASLPVTAVAVGAAFDYAAGTLKEAPVWMSKVGLEWAFRFAVEPRRLWRRYVFGNARFLRAAVQHWSAA</sequence>
<dbReference type="InterPro" id="IPR004629">
    <property type="entry name" value="WecG_TagA_CpsF"/>
</dbReference>
<dbReference type="CDD" id="cd06533">
    <property type="entry name" value="Glyco_transf_WecG_TagA"/>
    <property type="match status" value="1"/>
</dbReference>
<comment type="caution">
    <text evidence="4">The sequence shown here is derived from an EMBL/GenBank/DDBJ whole genome shotgun (WGS) entry which is preliminary data.</text>
</comment>
<protein>
    <recommendedName>
        <fullName evidence="6">Glycosyltransferase</fullName>
    </recommendedName>
</protein>
<evidence type="ECO:0008006" key="6">
    <source>
        <dbReference type="Google" id="ProtNLM"/>
    </source>
</evidence>
<dbReference type="NCBIfam" id="TIGR00696">
    <property type="entry name" value="wecG_tagA_cpsF"/>
    <property type="match status" value="1"/>
</dbReference>
<evidence type="ECO:0000256" key="3">
    <source>
        <dbReference type="SAM" id="MobiDB-lite"/>
    </source>
</evidence>
<dbReference type="PANTHER" id="PTHR34136:SF1">
    <property type="entry name" value="UDP-N-ACETYL-D-MANNOSAMINURONIC ACID TRANSFERASE"/>
    <property type="match status" value="1"/>
</dbReference>
<evidence type="ECO:0000256" key="1">
    <source>
        <dbReference type="ARBA" id="ARBA00022676"/>
    </source>
</evidence>